<gene>
    <name evidence="3" type="ORF">NITMOv2_0945</name>
</gene>
<dbReference type="KEGG" id="nmv:NITMOv2_0945"/>
<dbReference type="OrthoDB" id="9795986at2"/>
<sequence>MNTNIDQIDKTDRIDQKTILVAVNDIFFYTKLRDALKPQGYTLERARAQDEVQEKASALKPAAAVLNMNDPSVDGLKALEALRADPASKQLPVLAFANHEEVETWTRAKALGVTKIVSRNEFSARTKELIKEILLNVELDSTSSIQN</sequence>
<dbReference type="EMBL" id="CP011801">
    <property type="protein sequence ID" value="ALA57379.1"/>
    <property type="molecule type" value="Genomic_DNA"/>
</dbReference>
<dbReference type="STRING" id="42253.NITMOv2_0945"/>
<dbReference type="Gene3D" id="3.40.50.2300">
    <property type="match status" value="1"/>
</dbReference>
<dbReference type="GO" id="GO:0000160">
    <property type="term" value="P:phosphorelay signal transduction system"/>
    <property type="evidence" value="ECO:0007669"/>
    <property type="project" value="InterPro"/>
</dbReference>
<dbReference type="AlphaFoldDB" id="A0A0K2G929"/>
<accession>A0A0K2G929</accession>
<comment type="caution">
    <text evidence="1">Lacks conserved residue(s) required for the propagation of feature annotation.</text>
</comment>
<evidence type="ECO:0000259" key="2">
    <source>
        <dbReference type="PROSITE" id="PS50110"/>
    </source>
</evidence>
<reference evidence="3 4" key="1">
    <citation type="journal article" date="2015" name="Proc. Natl. Acad. Sci. U.S.A.">
        <title>Expanded metabolic versatility of ubiquitous nitrite-oxidizing bacteria from the genus Nitrospira.</title>
        <authorList>
            <person name="Koch H."/>
            <person name="Lucker S."/>
            <person name="Albertsen M."/>
            <person name="Kitzinger K."/>
            <person name="Herbold C."/>
            <person name="Spieck E."/>
            <person name="Nielsen P.H."/>
            <person name="Wagner M."/>
            <person name="Daims H."/>
        </authorList>
    </citation>
    <scope>NUCLEOTIDE SEQUENCE [LARGE SCALE GENOMIC DNA]</scope>
    <source>
        <strain evidence="3 4">NSP M-1</strain>
    </source>
</reference>
<evidence type="ECO:0000313" key="3">
    <source>
        <dbReference type="EMBL" id="ALA57379.1"/>
    </source>
</evidence>
<dbReference type="PATRIC" id="fig|42253.5.peg.927"/>
<dbReference type="Proteomes" id="UP000069205">
    <property type="component" value="Chromosome"/>
</dbReference>
<organism evidence="3 4">
    <name type="scientific">Nitrospira moscoviensis</name>
    <dbReference type="NCBI Taxonomy" id="42253"/>
    <lineage>
        <taxon>Bacteria</taxon>
        <taxon>Pseudomonadati</taxon>
        <taxon>Nitrospirota</taxon>
        <taxon>Nitrospiria</taxon>
        <taxon>Nitrospirales</taxon>
        <taxon>Nitrospiraceae</taxon>
        <taxon>Nitrospira</taxon>
    </lineage>
</organism>
<dbReference type="InterPro" id="IPR011006">
    <property type="entry name" value="CheY-like_superfamily"/>
</dbReference>
<evidence type="ECO:0000313" key="4">
    <source>
        <dbReference type="Proteomes" id="UP000069205"/>
    </source>
</evidence>
<protein>
    <recommendedName>
        <fullName evidence="2">Response regulatory domain-containing protein</fullName>
    </recommendedName>
</protein>
<dbReference type="Pfam" id="PF00072">
    <property type="entry name" value="Response_reg"/>
    <property type="match status" value="1"/>
</dbReference>
<proteinExistence type="predicted"/>
<dbReference type="PROSITE" id="PS50110">
    <property type="entry name" value="RESPONSE_REGULATORY"/>
    <property type="match status" value="1"/>
</dbReference>
<evidence type="ECO:0000256" key="1">
    <source>
        <dbReference type="PROSITE-ProRule" id="PRU00169"/>
    </source>
</evidence>
<dbReference type="InterPro" id="IPR001789">
    <property type="entry name" value="Sig_transdc_resp-reg_receiver"/>
</dbReference>
<keyword evidence="4" id="KW-1185">Reference proteome</keyword>
<feature type="domain" description="Response regulatory" evidence="2">
    <location>
        <begin position="18"/>
        <end position="130"/>
    </location>
</feature>
<name>A0A0K2G929_NITMO</name>
<dbReference type="SUPFAM" id="SSF52172">
    <property type="entry name" value="CheY-like"/>
    <property type="match status" value="1"/>
</dbReference>
<dbReference type="RefSeq" id="WP_053378724.1">
    <property type="nucleotide sequence ID" value="NZ_CP011801.1"/>
</dbReference>